<sequence length="406" mass="46098">DNRKKIHRIERFILLEDLTVGMKKPCVLDLKMGTRQYGILATIKKKKSQRKKCAQTTSRLLGTRICGMQSWDRKKGKFISKDKYFGRKVTAGFQFAFSILRFLYDGESIYSVLIKIPTLIDTLHGLKSSIAKLDGYRLYGSSLLLMYDADDNTSIKISIIDFAQSVTKDDVTKLDSNFPPKHLDTYDCGYYRGVCSVEFYLKLIFEEISGLRYHEINDIVQYIHENEQYLKSTELPWLDNFDDLSNDNMQQLFPSFYRESLDCIPVFALKDDDISIVLLLEPLDGIFSTGLVVVTNDGLGSLSSGDSGTWSTHDNVEVHTVNTDRWVVLDTQVNVFVNTETEVTSGREVSGLQLVFLDLQTSFQDFFSLWTSDGDVDSNLFVSSDTESSDSVSGLRLNWGLTGKLF</sequence>
<keyword evidence="6" id="KW-1185">Reference proteome</keyword>
<feature type="non-terminal residue" evidence="5">
    <location>
        <position position="406"/>
    </location>
</feature>
<dbReference type="GO" id="GO:0000824">
    <property type="term" value="F:inositol-1,4,5,6-tetrakisphosphate 3-kinase activity"/>
    <property type="evidence" value="ECO:0007669"/>
    <property type="project" value="TreeGrafter"/>
</dbReference>
<dbReference type="GO" id="GO:0005737">
    <property type="term" value="C:cytoplasm"/>
    <property type="evidence" value="ECO:0007669"/>
    <property type="project" value="TreeGrafter"/>
</dbReference>
<gene>
    <name evidence="5" type="ORF">WICPIJ_001286</name>
</gene>
<evidence type="ECO:0000256" key="4">
    <source>
        <dbReference type="RuleBase" id="RU363090"/>
    </source>
</evidence>
<organism evidence="5 6">
    <name type="scientific">Wickerhamomyces pijperi</name>
    <name type="common">Yeast</name>
    <name type="synonym">Pichia pijperi</name>
    <dbReference type="NCBI Taxonomy" id="599730"/>
    <lineage>
        <taxon>Eukaryota</taxon>
        <taxon>Fungi</taxon>
        <taxon>Dikarya</taxon>
        <taxon>Ascomycota</taxon>
        <taxon>Saccharomycotina</taxon>
        <taxon>Saccharomycetes</taxon>
        <taxon>Phaffomycetales</taxon>
        <taxon>Wickerhamomycetaceae</taxon>
        <taxon>Wickerhamomyces</taxon>
    </lineage>
</organism>
<dbReference type="AlphaFoldDB" id="A0A9P8QDM3"/>
<accession>A0A9P8QDM3</accession>
<evidence type="ECO:0000256" key="2">
    <source>
        <dbReference type="ARBA" id="ARBA00022679"/>
    </source>
</evidence>
<reference evidence="5" key="2">
    <citation type="submission" date="2021-01" db="EMBL/GenBank/DDBJ databases">
        <authorList>
            <person name="Schikora-Tamarit M.A."/>
        </authorList>
    </citation>
    <scope>NUCLEOTIDE SEQUENCE</scope>
    <source>
        <strain evidence="5">CBS2887</strain>
    </source>
</reference>
<dbReference type="GO" id="GO:0046854">
    <property type="term" value="P:phosphatidylinositol phosphate biosynthetic process"/>
    <property type="evidence" value="ECO:0007669"/>
    <property type="project" value="TreeGrafter"/>
</dbReference>
<evidence type="ECO:0000313" key="6">
    <source>
        <dbReference type="Proteomes" id="UP000774326"/>
    </source>
</evidence>
<name>A0A9P8QDM3_WICPI</name>
<evidence type="ECO:0000256" key="3">
    <source>
        <dbReference type="ARBA" id="ARBA00022777"/>
    </source>
</evidence>
<dbReference type="Pfam" id="PF03770">
    <property type="entry name" value="IPK"/>
    <property type="match status" value="1"/>
</dbReference>
<dbReference type="InterPro" id="IPR038286">
    <property type="entry name" value="IPK_sf"/>
</dbReference>
<evidence type="ECO:0000256" key="1">
    <source>
        <dbReference type="ARBA" id="ARBA00007374"/>
    </source>
</evidence>
<dbReference type="OrthoDB" id="2573163at2759"/>
<proteinExistence type="inferred from homology"/>
<protein>
    <recommendedName>
        <fullName evidence="4">Kinase</fullName>
        <ecNumber evidence="4">2.7.-.-</ecNumber>
    </recommendedName>
</protein>
<dbReference type="InterPro" id="IPR005522">
    <property type="entry name" value="IPK"/>
</dbReference>
<comment type="caution">
    <text evidence="5">The sequence shown here is derived from an EMBL/GenBank/DDBJ whole genome shotgun (WGS) entry which is preliminary data.</text>
</comment>
<dbReference type="GO" id="GO:0005634">
    <property type="term" value="C:nucleus"/>
    <property type="evidence" value="ECO:0007669"/>
    <property type="project" value="TreeGrafter"/>
</dbReference>
<dbReference type="Proteomes" id="UP000774326">
    <property type="component" value="Unassembled WGS sequence"/>
</dbReference>
<dbReference type="GO" id="GO:0032958">
    <property type="term" value="P:inositol phosphate biosynthetic process"/>
    <property type="evidence" value="ECO:0007669"/>
    <property type="project" value="InterPro"/>
</dbReference>
<reference evidence="5" key="1">
    <citation type="journal article" date="2021" name="Open Biol.">
        <title>Shared evolutionary footprints suggest mitochondrial oxidative damage underlies multiple complex I losses in fungi.</title>
        <authorList>
            <person name="Schikora-Tamarit M.A."/>
            <person name="Marcet-Houben M."/>
            <person name="Nosek J."/>
            <person name="Gabaldon T."/>
        </authorList>
    </citation>
    <scope>NUCLEOTIDE SEQUENCE</scope>
    <source>
        <strain evidence="5">CBS2887</strain>
    </source>
</reference>
<dbReference type="EC" id="2.7.-.-" evidence="4"/>
<keyword evidence="2 4" id="KW-0808">Transferase</keyword>
<keyword evidence="3 4" id="KW-0418">Kinase</keyword>
<dbReference type="PANTHER" id="PTHR12400:SF21">
    <property type="entry name" value="KINASE"/>
    <property type="match status" value="1"/>
</dbReference>
<comment type="similarity">
    <text evidence="1 4">Belongs to the inositol phosphokinase (IPK) family.</text>
</comment>
<dbReference type="Gene3D" id="3.30.470.160">
    <property type="entry name" value="Inositol polyphosphate kinase"/>
    <property type="match status" value="1"/>
</dbReference>
<dbReference type="GO" id="GO:0008440">
    <property type="term" value="F:inositol-1,4,5-trisphosphate 3-kinase activity"/>
    <property type="evidence" value="ECO:0007669"/>
    <property type="project" value="TreeGrafter"/>
</dbReference>
<dbReference type="SUPFAM" id="SSF56104">
    <property type="entry name" value="SAICAR synthase-like"/>
    <property type="match status" value="1"/>
</dbReference>
<dbReference type="PANTHER" id="PTHR12400">
    <property type="entry name" value="INOSITOL POLYPHOSPHATE KINASE"/>
    <property type="match status" value="1"/>
</dbReference>
<evidence type="ECO:0000313" key="5">
    <source>
        <dbReference type="EMBL" id="KAH3687735.1"/>
    </source>
</evidence>
<dbReference type="EMBL" id="JAEUBG010000656">
    <property type="protein sequence ID" value="KAH3687735.1"/>
    <property type="molecule type" value="Genomic_DNA"/>
</dbReference>